<evidence type="ECO:0000313" key="2">
    <source>
        <dbReference type="EMBL" id="QDS68812.1"/>
    </source>
</evidence>
<dbReference type="InterPro" id="IPR011009">
    <property type="entry name" value="Kinase-like_dom_sf"/>
</dbReference>
<keyword evidence="3" id="KW-1185">Reference proteome</keyword>
<feature type="domain" description="Aminoglycoside phosphotransferase" evidence="1">
    <location>
        <begin position="91"/>
        <end position="161"/>
    </location>
</feature>
<dbReference type="Gene3D" id="3.90.1200.10">
    <property type="match status" value="1"/>
</dbReference>
<dbReference type="EMBL" id="CP042186">
    <property type="protein sequence ID" value="QDS68812.1"/>
    <property type="molecule type" value="Genomic_DNA"/>
</dbReference>
<dbReference type="Proteomes" id="UP000316270">
    <property type="component" value="Chromosome 2"/>
</dbReference>
<organism evidence="2 3">
    <name type="scientific">Venturia effusa</name>
    <dbReference type="NCBI Taxonomy" id="50376"/>
    <lineage>
        <taxon>Eukaryota</taxon>
        <taxon>Fungi</taxon>
        <taxon>Dikarya</taxon>
        <taxon>Ascomycota</taxon>
        <taxon>Pezizomycotina</taxon>
        <taxon>Dothideomycetes</taxon>
        <taxon>Pleosporomycetidae</taxon>
        <taxon>Venturiales</taxon>
        <taxon>Venturiaceae</taxon>
        <taxon>Venturia</taxon>
    </lineage>
</organism>
<dbReference type="InterPro" id="IPR051678">
    <property type="entry name" value="AGP_Transferase"/>
</dbReference>
<dbReference type="PANTHER" id="PTHR21310">
    <property type="entry name" value="AMINOGLYCOSIDE PHOSPHOTRANSFERASE-RELATED-RELATED"/>
    <property type="match status" value="1"/>
</dbReference>
<dbReference type="SUPFAM" id="SSF56112">
    <property type="entry name" value="Protein kinase-like (PK-like)"/>
    <property type="match status" value="1"/>
</dbReference>
<evidence type="ECO:0000259" key="1">
    <source>
        <dbReference type="Pfam" id="PF01636"/>
    </source>
</evidence>
<dbReference type="InterPro" id="IPR002575">
    <property type="entry name" value="Aminoglycoside_PTrfase"/>
</dbReference>
<protein>
    <recommendedName>
        <fullName evidence="1">Aminoglycoside phosphotransferase domain-containing protein</fullName>
    </recommendedName>
</protein>
<reference evidence="2 3" key="1">
    <citation type="submission" date="2019-07" db="EMBL/GenBank/DDBJ databases">
        <title>Finished genome of Venturia effusa.</title>
        <authorList>
            <person name="Young C.A."/>
            <person name="Cox M.P."/>
            <person name="Ganley A.R.D."/>
            <person name="David W.J."/>
        </authorList>
    </citation>
    <scope>NUCLEOTIDE SEQUENCE [LARGE SCALE GENOMIC DNA]</scope>
    <source>
        <strain evidence="3">albino</strain>
    </source>
</reference>
<dbReference type="OrthoDB" id="10003767at2759"/>
<accession>A0A517KZK5</accession>
<dbReference type="Pfam" id="PF01636">
    <property type="entry name" value="APH"/>
    <property type="match status" value="1"/>
</dbReference>
<name>A0A517KZK5_9PEZI</name>
<gene>
    <name evidence="2" type="ORF">FKW77_006215</name>
</gene>
<dbReference type="PANTHER" id="PTHR21310:SF37">
    <property type="entry name" value="AMINOGLYCOSIDE PHOSPHOTRANSFERASE DOMAIN-CONTAINING PROTEIN"/>
    <property type="match status" value="1"/>
</dbReference>
<dbReference type="STRING" id="50376.A0A517KZK5"/>
<sequence>MLMECLNGNVGMDLGMEVPPEHEQNFFKGLAEIHVELSTIQLPMIGTIQGIKQDGTIQQGPIPGLGGPFATTTEFFQTWCAKATFGLSNDRLQQSCGSYAAELVPSIESFPKKLAMLASRISKFDKGPFPLIHGDFGHNNVVVNNDYQIIGVIDWEKAFAAPWEIAGDFPLTLSTVPPAMDAPWNYDEVGEPRDPILAKKFAKQKDYIAVVKDAEDARSITDIPSLSNLLQDSCKQHLMTAIMRLYPSGKVGFYSNLVLAIS</sequence>
<proteinExistence type="predicted"/>
<evidence type="ECO:0000313" key="3">
    <source>
        <dbReference type="Proteomes" id="UP000316270"/>
    </source>
</evidence>
<dbReference type="AlphaFoldDB" id="A0A517KZK5"/>